<dbReference type="PANTHER" id="PTHR36847">
    <property type="entry name" value="AMIDOLIGASE ENZYME"/>
    <property type="match status" value="1"/>
</dbReference>
<name>A0ABP0BD41_9PEZI</name>
<accession>A0ABP0BD41</accession>
<reference evidence="1 2" key="1">
    <citation type="submission" date="2024-01" db="EMBL/GenBank/DDBJ databases">
        <authorList>
            <person name="Allen C."/>
            <person name="Tagirdzhanova G."/>
        </authorList>
    </citation>
    <scope>NUCLEOTIDE SEQUENCE [LARGE SCALE GENOMIC DNA]</scope>
</reference>
<evidence type="ECO:0000313" key="2">
    <source>
        <dbReference type="Proteomes" id="UP001642405"/>
    </source>
</evidence>
<dbReference type="PANTHER" id="PTHR36847:SF1">
    <property type="entry name" value="AMIDOLIGASE ENZYME"/>
    <property type="match status" value="1"/>
</dbReference>
<dbReference type="Proteomes" id="UP001642405">
    <property type="component" value="Unassembled WGS sequence"/>
</dbReference>
<sequence>MVDESKTWACGLPIVPDCDRASEAGGPPVTVGVEWEFLVDPSTGPYGPFIKLPGDEHFVPSVSRPDSLHNQLHLYHLSKALNDAGILAATGPEVKYALEKPGYAKARFPHVDHGLPLCERFKDYFVISVDASVVDDGMKMPNEKWASVEVASPVMTISELHKIDAAFGLLLEAFRLKTNMSYGLHVHVGNANRGFSPEWMRTVGAMCWAIAPLFDAFHPPSRGPCHGYSRGMRWFAKAAHDGKTLSASGYDDDPANSPVSFMFPTAPGCTVAYPIPPVWPGRPEIAYGRGPQAADPEARPLPSEQRIPANIEKVLLRDGKCPKCPADHHMAWCGVKRLLESKSAFDTLDMLKNACGSGGRMTYNFNNLRRQGHDDTNKPRTIEFRQHDGTMDLVAIKCWMRVCCSIVELCRPLRDPRGNGLMNSPHAVEVAHRAVEGTLCITKYDVYDFMADIGSKVAYQTYLRQRKDESDAVGLLIAGPEDDLPEENEHQHALGHLAALQPLVATLTNAA</sequence>
<organism evidence="1 2">
    <name type="scientific">Sporothrix curviconia</name>
    <dbReference type="NCBI Taxonomy" id="1260050"/>
    <lineage>
        <taxon>Eukaryota</taxon>
        <taxon>Fungi</taxon>
        <taxon>Dikarya</taxon>
        <taxon>Ascomycota</taxon>
        <taxon>Pezizomycotina</taxon>
        <taxon>Sordariomycetes</taxon>
        <taxon>Sordariomycetidae</taxon>
        <taxon>Ophiostomatales</taxon>
        <taxon>Ophiostomataceae</taxon>
        <taxon>Sporothrix</taxon>
    </lineage>
</organism>
<comment type="caution">
    <text evidence="1">The sequence shown here is derived from an EMBL/GenBank/DDBJ whole genome shotgun (WGS) entry which is preliminary data.</text>
</comment>
<evidence type="ECO:0000313" key="1">
    <source>
        <dbReference type="EMBL" id="CAK7217397.1"/>
    </source>
</evidence>
<keyword evidence="2" id="KW-1185">Reference proteome</keyword>
<dbReference type="Pfam" id="PF12224">
    <property type="entry name" value="Amidoligase_2"/>
    <property type="match status" value="1"/>
</dbReference>
<gene>
    <name evidence="1" type="ORF">SCUCBS95973_003136</name>
</gene>
<protein>
    <recommendedName>
        <fullName evidence="3">Amidoligase enzyme</fullName>
    </recommendedName>
</protein>
<dbReference type="EMBL" id="CAWUHB010000013">
    <property type="protein sequence ID" value="CAK7217397.1"/>
    <property type="molecule type" value="Genomic_DNA"/>
</dbReference>
<proteinExistence type="predicted"/>
<evidence type="ECO:0008006" key="3">
    <source>
        <dbReference type="Google" id="ProtNLM"/>
    </source>
</evidence>
<dbReference type="InterPro" id="IPR022025">
    <property type="entry name" value="Amidoligase_2"/>
</dbReference>